<organism evidence="5">
    <name type="scientific">Vitis vinifera</name>
    <name type="common">Grape</name>
    <dbReference type="NCBI Taxonomy" id="29760"/>
    <lineage>
        <taxon>Eukaryota</taxon>
        <taxon>Viridiplantae</taxon>
        <taxon>Streptophyta</taxon>
        <taxon>Embryophyta</taxon>
        <taxon>Tracheophyta</taxon>
        <taxon>Spermatophyta</taxon>
        <taxon>Magnoliopsida</taxon>
        <taxon>eudicotyledons</taxon>
        <taxon>Gunneridae</taxon>
        <taxon>Pentapetalae</taxon>
        <taxon>rosids</taxon>
        <taxon>Vitales</taxon>
        <taxon>Vitaceae</taxon>
        <taxon>Viteae</taxon>
        <taxon>Vitis</taxon>
    </lineage>
</organism>
<keyword evidence="3" id="KW-0687">Ribonucleoprotein</keyword>
<dbReference type="InterPro" id="IPR002629">
    <property type="entry name" value="Met_Synth_C/arc"/>
</dbReference>
<dbReference type="GO" id="GO:0008270">
    <property type="term" value="F:zinc ion binding"/>
    <property type="evidence" value="ECO:0007669"/>
    <property type="project" value="InterPro"/>
</dbReference>
<dbReference type="GO" id="GO:0003735">
    <property type="term" value="F:structural constituent of ribosome"/>
    <property type="evidence" value="ECO:0007669"/>
    <property type="project" value="InterPro"/>
</dbReference>
<evidence type="ECO:0000256" key="1">
    <source>
        <dbReference type="ARBA" id="ARBA00007820"/>
    </source>
</evidence>
<proteinExistence type="inferred from homology"/>
<dbReference type="Pfam" id="PF01251">
    <property type="entry name" value="Ribosomal_S7e"/>
    <property type="match status" value="1"/>
</dbReference>
<dbReference type="PANTHER" id="PTHR11278:SF0">
    <property type="entry name" value="SMALL RIBOSOMAL SUBUNIT PROTEIN ES7"/>
    <property type="match status" value="1"/>
</dbReference>
<dbReference type="GO" id="GO:1990904">
    <property type="term" value="C:ribonucleoprotein complex"/>
    <property type="evidence" value="ECO:0007669"/>
    <property type="project" value="UniProtKB-KW"/>
</dbReference>
<comment type="similarity">
    <text evidence="1">Belongs to the eukaryotic ribosomal protein eS7 family.</text>
</comment>
<dbReference type="PANTHER" id="PTHR11278">
    <property type="entry name" value="40S RIBOSOMAL PROTEIN S7"/>
    <property type="match status" value="1"/>
</dbReference>
<evidence type="ECO:0000256" key="3">
    <source>
        <dbReference type="ARBA" id="ARBA00023274"/>
    </source>
</evidence>
<dbReference type="GO" id="GO:0003871">
    <property type="term" value="F:5-methyltetrahydropteroyltriglutamate-homocysteine S-methyltransferase activity"/>
    <property type="evidence" value="ECO:0007669"/>
    <property type="project" value="InterPro"/>
</dbReference>
<dbReference type="GO" id="GO:0006412">
    <property type="term" value="P:translation"/>
    <property type="evidence" value="ECO:0007669"/>
    <property type="project" value="InterPro"/>
</dbReference>
<dbReference type="GO" id="GO:0005840">
    <property type="term" value="C:ribosome"/>
    <property type="evidence" value="ECO:0007669"/>
    <property type="project" value="UniProtKB-KW"/>
</dbReference>
<evidence type="ECO:0000256" key="2">
    <source>
        <dbReference type="ARBA" id="ARBA00022980"/>
    </source>
</evidence>
<dbReference type="Gene3D" id="3.20.20.210">
    <property type="match status" value="1"/>
</dbReference>
<dbReference type="InterPro" id="IPR038071">
    <property type="entry name" value="UROD/MetE-like_sf"/>
</dbReference>
<reference evidence="5" key="1">
    <citation type="journal article" date="2007" name="PLoS ONE">
        <title>The first genome sequence of an elite grapevine cultivar (Pinot noir Vitis vinifera L.): coping with a highly heterozygous genome.</title>
        <authorList>
            <person name="Velasco R."/>
            <person name="Zharkikh A."/>
            <person name="Troggio M."/>
            <person name="Cartwright D.A."/>
            <person name="Cestaro A."/>
            <person name="Pruss D."/>
            <person name="Pindo M."/>
            <person name="FitzGerald L.M."/>
            <person name="Vezzulli S."/>
            <person name="Reid J."/>
            <person name="Malacarne G."/>
            <person name="Iliev D."/>
            <person name="Coppola G."/>
            <person name="Wardell B."/>
            <person name="Micheletti D."/>
            <person name="Macalma T."/>
            <person name="Facci M."/>
            <person name="Mitchell J.T."/>
            <person name="Perazzolli M."/>
            <person name="Eldredge G."/>
            <person name="Gatto P."/>
            <person name="Oyzerski R."/>
            <person name="Moretto M."/>
            <person name="Gutin N."/>
            <person name="Stefanini M."/>
            <person name="Chen Y."/>
            <person name="Segala C."/>
            <person name="Davenport C."/>
            <person name="Dematte L."/>
            <person name="Mraz A."/>
            <person name="Battilana J."/>
            <person name="Stormo K."/>
            <person name="Costa F."/>
            <person name="Tao Q."/>
            <person name="Si-Ammour A."/>
            <person name="Harkins T."/>
            <person name="Lackey A."/>
            <person name="Perbost C."/>
            <person name="Taillon B."/>
            <person name="Stella A."/>
            <person name="Solovyev V."/>
            <person name="Fawcett J.A."/>
            <person name="Sterck L."/>
            <person name="Vandepoele K."/>
            <person name="Grando S.M."/>
            <person name="Toppo S."/>
            <person name="Moser C."/>
            <person name="Lanchbury J."/>
            <person name="Bogden R."/>
            <person name="Skolnick M."/>
            <person name="Sgaramella V."/>
            <person name="Bhatnagar S.K."/>
            <person name="Fontana P."/>
            <person name="Gutin A."/>
            <person name="Van de Peer Y."/>
            <person name="Salamini F."/>
            <person name="Viola R."/>
        </authorList>
    </citation>
    <scope>NUCLEOTIDE SEQUENCE</scope>
</reference>
<feature type="domain" description="Cobalamin-independent methionine synthase MetE C-terminal/archaeal" evidence="4">
    <location>
        <begin position="319"/>
        <end position="370"/>
    </location>
</feature>
<name>A5B8N7_VITVI</name>
<evidence type="ECO:0000259" key="4">
    <source>
        <dbReference type="Pfam" id="PF01717"/>
    </source>
</evidence>
<dbReference type="EMBL" id="AM450497">
    <property type="protein sequence ID" value="CAN78760.1"/>
    <property type="molecule type" value="Genomic_DNA"/>
</dbReference>
<keyword evidence="2" id="KW-0689">Ribosomal protein</keyword>
<accession>A5B8N7</accession>
<dbReference type="GO" id="GO:0009086">
    <property type="term" value="P:methionine biosynthetic process"/>
    <property type="evidence" value="ECO:0007669"/>
    <property type="project" value="InterPro"/>
</dbReference>
<dbReference type="ExpressionAtlas" id="A5B8N7">
    <property type="expression patterns" value="baseline and differential"/>
</dbReference>
<dbReference type="AlphaFoldDB" id="A5B8N7"/>
<dbReference type="SUPFAM" id="SSF51726">
    <property type="entry name" value="UROD/MetE-like"/>
    <property type="match status" value="1"/>
</dbReference>
<dbReference type="Pfam" id="PF01717">
    <property type="entry name" value="Meth_synt_2"/>
    <property type="match status" value="1"/>
</dbReference>
<dbReference type="InterPro" id="IPR000554">
    <property type="entry name" value="Ribosomal_eS7"/>
</dbReference>
<gene>
    <name evidence="5" type="ORF">VITISV_016594</name>
</gene>
<protein>
    <recommendedName>
        <fullName evidence="4">Cobalamin-independent methionine synthase MetE C-terminal/archaeal domain-containing protein</fullName>
    </recommendedName>
</protein>
<sequence length="370" mass="41682">MPTATLNQSSTYYTSYESLVFVLVPMECILIHPPTTKPVDPNAEHGFGCLICLGEPCNGFKSIRGPERLKAWNRGWDGLAKPFGIPLMSPHQKFREAFCEYGGKQTTISAMCLVPERCEAYAILSDEGNEKVQDSLPICFGHPKELSAALADPSTISGLPWHFLIRENTNPEIESALKDPYMNSALQADVSSTRKAVVMHIPSSLREVFRKEDIVLLAEVVGKRIRCRLNGSRIIKIFLGPKERDNTEYKLETFVVVYKKPSSQDVALEYPLTEAWIYHSKSFIPISLLPMHTPDSDRRRATDVSAWLDAQQKPCLPVLPTTTIGFFPQTMDLRRVRCEFKAMKVSKDDYDKAIKEEINEAVIIQEELGV</sequence>
<evidence type="ECO:0000313" key="5">
    <source>
        <dbReference type="EMBL" id="CAN78760.1"/>
    </source>
</evidence>